<dbReference type="InterPro" id="IPR001841">
    <property type="entry name" value="Znf_RING"/>
</dbReference>
<dbReference type="GO" id="GO:0008270">
    <property type="term" value="F:zinc ion binding"/>
    <property type="evidence" value="ECO:0007669"/>
    <property type="project" value="UniProtKB-KW"/>
</dbReference>
<evidence type="ECO:0000259" key="8">
    <source>
        <dbReference type="PROSITE" id="PS50089"/>
    </source>
</evidence>
<feature type="coiled-coil region" evidence="7">
    <location>
        <begin position="201"/>
        <end position="231"/>
    </location>
</feature>
<dbReference type="Pfam" id="PF13923">
    <property type="entry name" value="zf-C3HC4_2"/>
    <property type="match status" value="1"/>
</dbReference>
<protein>
    <submittedName>
        <fullName evidence="10">Putative tnf receptor-associated factor</fullName>
    </submittedName>
</protein>
<dbReference type="InterPro" id="IPR008974">
    <property type="entry name" value="TRAF-like"/>
</dbReference>
<name>A0A1B0GI36_LUTLO</name>
<keyword evidence="10" id="KW-0675">Receptor</keyword>
<dbReference type="InterPro" id="IPR002083">
    <property type="entry name" value="MATH/TRAF_dom"/>
</dbReference>
<keyword evidence="7" id="KW-0175">Coiled coil</keyword>
<dbReference type="InterPro" id="IPR049342">
    <property type="entry name" value="TRAF1-6_MATH_dom"/>
</dbReference>
<dbReference type="PANTHER" id="PTHR10131:SF152">
    <property type="entry name" value="TNF RECEPTOR-ASSOCIATED FACTOR 6"/>
    <property type="match status" value="1"/>
</dbReference>
<dbReference type="PROSITE" id="PS50089">
    <property type="entry name" value="ZF_RING_2"/>
    <property type="match status" value="1"/>
</dbReference>
<organism evidence="11 12">
    <name type="scientific">Lutzomyia longipalpis</name>
    <name type="common">Sand fly</name>
    <dbReference type="NCBI Taxonomy" id="7200"/>
    <lineage>
        <taxon>Eukaryota</taxon>
        <taxon>Metazoa</taxon>
        <taxon>Ecdysozoa</taxon>
        <taxon>Arthropoda</taxon>
        <taxon>Hexapoda</taxon>
        <taxon>Insecta</taxon>
        <taxon>Pterygota</taxon>
        <taxon>Neoptera</taxon>
        <taxon>Endopterygota</taxon>
        <taxon>Diptera</taxon>
        <taxon>Nematocera</taxon>
        <taxon>Psychodoidea</taxon>
        <taxon>Psychodidae</taxon>
        <taxon>Lutzomyia</taxon>
        <taxon>Lutzomyia</taxon>
    </lineage>
</organism>
<dbReference type="Proteomes" id="UP000092461">
    <property type="component" value="Unassembled WGS sequence"/>
</dbReference>
<sequence>MAQSINRSVSAQESNIQEMEKDDQCHLESRYECPICIYWLNEPVLTSCGHRFCRKCITSWLRKENACPVDNKPLSMDSDIFPDNFTRREILQIKKPCPNATFGCSTNVSPVEMDAHVLICEFRKRTTNYTCYFARCGCQFMAPTQEALEAHVRNEMGHHLQLLMETFSKTNNLDAESRFWDAPAKTNGAPPAAGAGSPNLMRAMYERIVVLEQKQQEMQAKIENMREQLSKTCSLAEIQAKYTDGVLLWQIGQFQSKVRAMSANPNIMFYSGEAYTSPHGYKFCARINISPKVRDYIGLHVHMMQSENDYHLDWPFNGRIRISMIHPKIVVLEQKQQEMQAKIENMREQLSKTCSLAEIQAKYTDGVLLWQIGQFQSKVRAMSANPNIMFYSGEAYTSPHGYKFCARINISPKVRDYIGLHVHMMQSENDYHLDWPFNGRIRISMIHPKNFHESQTDTIMSKPEILAFHRPTQEGISPRGFGFLEYASITDIERRGFILRDTLTIKIQINIV</sequence>
<keyword evidence="4 6" id="KW-0863">Zinc-finger</keyword>
<keyword evidence="5" id="KW-0862">Zinc</keyword>
<dbReference type="GO" id="GO:0045087">
    <property type="term" value="P:innate immune response"/>
    <property type="evidence" value="ECO:0007669"/>
    <property type="project" value="TreeGrafter"/>
</dbReference>
<comment type="subcellular location">
    <subcellularLocation>
        <location evidence="1">Cytoplasm</location>
    </subcellularLocation>
</comment>
<accession>A0A1B0GI36</accession>
<dbReference type="PIRSF" id="PIRSF015614">
    <property type="entry name" value="TRAF"/>
    <property type="match status" value="1"/>
</dbReference>
<dbReference type="AlphaFoldDB" id="A0A1B0GI36"/>
<keyword evidence="3" id="KW-0479">Metal-binding</keyword>
<evidence type="ECO:0000256" key="6">
    <source>
        <dbReference type="PROSITE-ProRule" id="PRU00175"/>
    </source>
</evidence>
<dbReference type="Pfam" id="PF21355">
    <property type="entry name" value="TRAF-mep_MATH"/>
    <property type="match status" value="2"/>
</dbReference>
<reference evidence="12" key="1">
    <citation type="submission" date="2012-05" db="EMBL/GenBank/DDBJ databases">
        <title>Whole Genome Assembly of Lutzomyia longipalpis.</title>
        <authorList>
            <person name="Richards S."/>
            <person name="Qu C."/>
            <person name="Dillon R."/>
            <person name="Worley K."/>
            <person name="Scherer S."/>
            <person name="Batterton M."/>
            <person name="Taylor A."/>
            <person name="Hawes A."/>
            <person name="Hernandez B."/>
            <person name="Kovar C."/>
            <person name="Mandapat C."/>
            <person name="Pham C."/>
            <person name="Qu C."/>
            <person name="Jing C."/>
            <person name="Bess C."/>
            <person name="Bandaranaike D."/>
            <person name="Ngo D."/>
            <person name="Ongeri F."/>
            <person name="Arias F."/>
            <person name="Lara F."/>
            <person name="Weissenberger G."/>
            <person name="Kamau G."/>
            <person name="Han H."/>
            <person name="Shen H."/>
            <person name="Dinh H."/>
            <person name="Khalil I."/>
            <person name="Jones J."/>
            <person name="Shafer J."/>
            <person name="Jayaseelan J."/>
            <person name="Quiroz J."/>
            <person name="Blankenburg K."/>
            <person name="Nguyen L."/>
            <person name="Jackson L."/>
            <person name="Francisco L."/>
            <person name="Tang L.-Y."/>
            <person name="Pu L.-L."/>
            <person name="Perales L."/>
            <person name="Lorensuhewa L."/>
            <person name="Munidasa M."/>
            <person name="Coyle M."/>
            <person name="Taylor M."/>
            <person name="Puazo M."/>
            <person name="Firestine M."/>
            <person name="Scheel M."/>
            <person name="Javaid M."/>
            <person name="Wang M."/>
            <person name="Li M."/>
            <person name="Tabassum N."/>
            <person name="Saada N."/>
            <person name="Osuji N."/>
            <person name="Aqrawi P."/>
            <person name="Fu Q."/>
            <person name="Thornton R."/>
            <person name="Raj R."/>
            <person name="Goodspeed R."/>
            <person name="Mata R."/>
            <person name="Najjar R."/>
            <person name="Gubbala S."/>
            <person name="Lee S."/>
            <person name="Denson S."/>
            <person name="Patil S."/>
            <person name="Macmil S."/>
            <person name="Qi S."/>
            <person name="Matskevitch T."/>
            <person name="Palculict T."/>
            <person name="Mathew T."/>
            <person name="Vee V."/>
            <person name="Velamala V."/>
            <person name="Korchina V."/>
            <person name="Cai W."/>
            <person name="Liu W."/>
            <person name="Dai W."/>
            <person name="Zou X."/>
            <person name="Zhu Y."/>
            <person name="Zhang Y."/>
            <person name="Wu Y.-Q."/>
            <person name="Xin Y."/>
            <person name="Nazarath L."/>
            <person name="Kovar C."/>
            <person name="Han Y."/>
            <person name="Muzny D."/>
            <person name="Gibbs R."/>
        </authorList>
    </citation>
    <scope>NUCLEOTIDE SEQUENCE [LARGE SCALE GENOMIC DNA]</scope>
    <source>
        <strain evidence="12">Jacobina</strain>
    </source>
</reference>
<keyword evidence="12" id="KW-1185">Reference proteome</keyword>
<dbReference type="InterPro" id="IPR013083">
    <property type="entry name" value="Znf_RING/FYVE/PHD"/>
</dbReference>
<dbReference type="GO" id="GO:0061630">
    <property type="term" value="F:ubiquitin protein ligase activity"/>
    <property type="evidence" value="ECO:0007669"/>
    <property type="project" value="TreeGrafter"/>
</dbReference>
<dbReference type="FunFam" id="3.30.40.10:FF:000961">
    <property type="entry name" value="TNF-receptor-associated factor 2"/>
    <property type="match status" value="1"/>
</dbReference>
<dbReference type="PANTHER" id="PTHR10131">
    <property type="entry name" value="TNF RECEPTOR ASSOCIATED FACTOR"/>
    <property type="match status" value="1"/>
</dbReference>
<dbReference type="Gene3D" id="2.60.210.10">
    <property type="entry name" value="Apoptosis, Tumor Necrosis Factor Receptor Associated Protein 2, Chain A"/>
    <property type="match status" value="2"/>
</dbReference>
<feature type="domain" description="RING-type" evidence="8">
    <location>
        <begin position="33"/>
        <end position="71"/>
    </location>
</feature>
<dbReference type="EnsemblMetazoa" id="LLOJ003524-RA">
    <property type="protein sequence ID" value="LLOJ003524-PA"/>
    <property type="gene ID" value="LLOJ003524"/>
</dbReference>
<dbReference type="Gene3D" id="3.30.40.10">
    <property type="entry name" value="Zinc/RING finger domain, C3HC4 (zinc finger)"/>
    <property type="match status" value="2"/>
</dbReference>
<keyword evidence="2" id="KW-0963">Cytoplasm</keyword>
<evidence type="ECO:0000259" key="9">
    <source>
        <dbReference type="PROSITE" id="PS50144"/>
    </source>
</evidence>
<dbReference type="InterPro" id="IPR017907">
    <property type="entry name" value="Znf_RING_CS"/>
</dbReference>
<dbReference type="EMBL" id="AJWK01011245">
    <property type="status" value="NOT_ANNOTATED_CDS"/>
    <property type="molecule type" value="Genomic_DNA"/>
</dbReference>
<dbReference type="SUPFAM" id="SSF57850">
    <property type="entry name" value="RING/U-box"/>
    <property type="match status" value="1"/>
</dbReference>
<evidence type="ECO:0000256" key="4">
    <source>
        <dbReference type="ARBA" id="ARBA00022771"/>
    </source>
</evidence>
<evidence type="ECO:0000313" key="11">
    <source>
        <dbReference type="EnsemblMetazoa" id="LLOJ003524-PA"/>
    </source>
</evidence>
<dbReference type="GO" id="GO:0005737">
    <property type="term" value="C:cytoplasm"/>
    <property type="evidence" value="ECO:0007669"/>
    <property type="project" value="UniProtKB-SubCell"/>
</dbReference>
<dbReference type="EMBL" id="GITU01009014">
    <property type="protein sequence ID" value="MBC1177717.1"/>
    <property type="molecule type" value="Transcribed_RNA"/>
</dbReference>
<feature type="domain" description="MATH" evidence="9">
    <location>
        <begin position="365"/>
        <end position="509"/>
    </location>
</feature>
<evidence type="ECO:0000256" key="3">
    <source>
        <dbReference type="ARBA" id="ARBA00022723"/>
    </source>
</evidence>
<dbReference type="SUPFAM" id="SSF49599">
    <property type="entry name" value="TRAF domain-like"/>
    <property type="match status" value="3"/>
</dbReference>
<dbReference type="InterPro" id="IPR012227">
    <property type="entry name" value="TNF_rcpt-assoc_TRAF_met"/>
</dbReference>
<evidence type="ECO:0000256" key="5">
    <source>
        <dbReference type="ARBA" id="ARBA00022833"/>
    </source>
</evidence>
<evidence type="ECO:0000256" key="7">
    <source>
        <dbReference type="SAM" id="Coils"/>
    </source>
</evidence>
<dbReference type="GO" id="GO:0042981">
    <property type="term" value="P:regulation of apoptotic process"/>
    <property type="evidence" value="ECO:0007669"/>
    <property type="project" value="InterPro"/>
</dbReference>
<dbReference type="EMBL" id="AJWK01011243">
    <property type="status" value="NOT_ANNOTATED_CDS"/>
    <property type="molecule type" value="Genomic_DNA"/>
</dbReference>
<evidence type="ECO:0000313" key="10">
    <source>
        <dbReference type="EMBL" id="MBC1177717.1"/>
    </source>
</evidence>
<dbReference type="EMBL" id="AJWK01011244">
    <property type="status" value="NOT_ANNOTATED_CDS"/>
    <property type="molecule type" value="Genomic_DNA"/>
</dbReference>
<reference evidence="10" key="2">
    <citation type="journal article" date="2020" name="BMC">
        <title>Leishmania infection induces a limited differential gene expression in the sand fly midgut.</title>
        <authorList>
            <person name="Coutinho-Abreu I.V."/>
            <person name="Serafim T.D."/>
            <person name="Meneses C."/>
            <person name="Kamhawi S."/>
            <person name="Oliveira F."/>
            <person name="Valenzuela J.G."/>
        </authorList>
    </citation>
    <scope>NUCLEOTIDE SEQUENCE</scope>
    <source>
        <strain evidence="10">Jacobina</strain>
        <tissue evidence="10">Midgut</tissue>
    </source>
</reference>
<dbReference type="PROSITE" id="PS00518">
    <property type="entry name" value="ZF_RING_1"/>
    <property type="match status" value="1"/>
</dbReference>
<proteinExistence type="predicted"/>
<dbReference type="VEuPathDB" id="VectorBase:LLOJ003524"/>
<evidence type="ECO:0000313" key="12">
    <source>
        <dbReference type="Proteomes" id="UP000092461"/>
    </source>
</evidence>
<dbReference type="VEuPathDB" id="VectorBase:LLONM1_006259"/>
<dbReference type="GO" id="GO:0043122">
    <property type="term" value="P:regulation of canonical NF-kappaB signal transduction"/>
    <property type="evidence" value="ECO:0007669"/>
    <property type="project" value="TreeGrafter"/>
</dbReference>
<evidence type="ECO:0000256" key="2">
    <source>
        <dbReference type="ARBA" id="ARBA00022490"/>
    </source>
</evidence>
<dbReference type="SMART" id="SM00184">
    <property type="entry name" value="RING"/>
    <property type="match status" value="1"/>
</dbReference>
<evidence type="ECO:0000256" key="1">
    <source>
        <dbReference type="ARBA" id="ARBA00004496"/>
    </source>
</evidence>
<dbReference type="GO" id="GO:0031663">
    <property type="term" value="P:lipopolysaccharide-mediated signaling pathway"/>
    <property type="evidence" value="ECO:0007669"/>
    <property type="project" value="TreeGrafter"/>
</dbReference>
<dbReference type="PROSITE" id="PS50144">
    <property type="entry name" value="MATH"/>
    <property type="match status" value="1"/>
</dbReference>
<reference evidence="11" key="3">
    <citation type="submission" date="2020-05" db="UniProtKB">
        <authorList>
            <consortium name="EnsemblMetazoa"/>
        </authorList>
    </citation>
    <scope>IDENTIFICATION</scope>
    <source>
        <strain evidence="11">Jacobina</strain>
    </source>
</reference>